<gene>
    <name evidence="1" type="ORF">ABQ292_19650</name>
</gene>
<keyword evidence="2" id="KW-1185">Reference proteome</keyword>
<proteinExistence type="predicted"/>
<reference evidence="1 2" key="1">
    <citation type="submission" date="2024-06" db="EMBL/GenBank/DDBJ databases">
        <title>Draft genome sequence of Geodermatophilus badlandi, a novel member of the Geodermatophilaceae isolated from badland sedimentary rocks in the Red desert, Wyoming, USA.</title>
        <authorList>
            <person name="Ben Tekaya S."/>
            <person name="Nouioui I."/>
            <person name="Flores G.M."/>
            <person name="Shaal M.N."/>
            <person name="Bredoire F."/>
            <person name="Basile F."/>
            <person name="Van Diepen L."/>
            <person name="Ward N.L."/>
        </authorList>
    </citation>
    <scope>NUCLEOTIDE SEQUENCE [LARGE SCALE GENOMIC DNA]</scope>
    <source>
        <strain evidence="1 2">WL48A</strain>
    </source>
</reference>
<dbReference type="InterPro" id="IPR023393">
    <property type="entry name" value="START-like_dom_sf"/>
</dbReference>
<protein>
    <submittedName>
        <fullName evidence="1">SRPBCC domain-containing protein</fullName>
    </submittedName>
</protein>
<dbReference type="Proteomes" id="UP001560045">
    <property type="component" value="Unassembled WGS sequence"/>
</dbReference>
<dbReference type="EMBL" id="JBFNXQ010000077">
    <property type="protein sequence ID" value="MEX5720583.1"/>
    <property type="molecule type" value="Genomic_DNA"/>
</dbReference>
<evidence type="ECO:0000313" key="1">
    <source>
        <dbReference type="EMBL" id="MEX5720583.1"/>
    </source>
</evidence>
<evidence type="ECO:0000313" key="2">
    <source>
        <dbReference type="Proteomes" id="UP001560045"/>
    </source>
</evidence>
<name>A0ABV3XJ13_9ACTN</name>
<dbReference type="RefSeq" id="WP_369209404.1">
    <property type="nucleotide sequence ID" value="NZ_JBFNXQ010000077.1"/>
</dbReference>
<sequence>MTTASGSREVAAPRSRVWRALAVLEPYCAVCDVSYVVDGERAGPGATFVCVPGQLAEGETPRAGAPRGEIVEWEPERVVATRLELTPETWTTRIELADADAGSTRVTVTLTHRPRRVRLADRLSRSALQRMVQRTVDDELAKLPAHVDQVASD</sequence>
<organism evidence="1 2">
    <name type="scientific">Geodermatophilus maliterrae</name>
    <dbReference type="NCBI Taxonomy" id="3162531"/>
    <lineage>
        <taxon>Bacteria</taxon>
        <taxon>Bacillati</taxon>
        <taxon>Actinomycetota</taxon>
        <taxon>Actinomycetes</taxon>
        <taxon>Geodermatophilales</taxon>
        <taxon>Geodermatophilaceae</taxon>
        <taxon>Geodermatophilus</taxon>
    </lineage>
</organism>
<accession>A0ABV3XJ13</accession>
<comment type="caution">
    <text evidence="1">The sequence shown here is derived from an EMBL/GenBank/DDBJ whole genome shotgun (WGS) entry which is preliminary data.</text>
</comment>
<dbReference type="SUPFAM" id="SSF55961">
    <property type="entry name" value="Bet v1-like"/>
    <property type="match status" value="1"/>
</dbReference>
<dbReference type="Pfam" id="PF10604">
    <property type="entry name" value="Polyketide_cyc2"/>
    <property type="match status" value="1"/>
</dbReference>
<dbReference type="Gene3D" id="3.30.530.20">
    <property type="match status" value="1"/>
</dbReference>
<dbReference type="InterPro" id="IPR019587">
    <property type="entry name" value="Polyketide_cyclase/dehydratase"/>
</dbReference>